<dbReference type="Proteomes" id="UP000295075">
    <property type="component" value="Unassembled WGS sequence"/>
</dbReference>
<evidence type="ECO:0000256" key="4">
    <source>
        <dbReference type="ARBA" id="ARBA00023163"/>
    </source>
</evidence>
<name>A0A4R4Q2N4_9ACTN</name>
<dbReference type="InterPro" id="IPR001647">
    <property type="entry name" value="HTH_TetR"/>
</dbReference>
<dbReference type="PANTHER" id="PTHR30055:SF234">
    <property type="entry name" value="HTH-TYPE TRANSCRIPTIONAL REGULATOR BETI"/>
    <property type="match status" value="1"/>
</dbReference>
<keyword evidence="1" id="KW-0678">Repressor</keyword>
<keyword evidence="3 5" id="KW-0238">DNA-binding</keyword>
<evidence type="ECO:0000256" key="3">
    <source>
        <dbReference type="ARBA" id="ARBA00023125"/>
    </source>
</evidence>
<evidence type="ECO:0000256" key="2">
    <source>
        <dbReference type="ARBA" id="ARBA00023015"/>
    </source>
</evidence>
<dbReference type="SUPFAM" id="SSF46689">
    <property type="entry name" value="Homeodomain-like"/>
    <property type="match status" value="1"/>
</dbReference>
<sequence>MLTYCSAQEANLVRGQGAAHDERRSAIVEAVFALVDAGGVDQVTVRRVADRAGVSIGRVQHYFPTKDDLLRAASVAINERGTQRVQERATGGDPGDVLRAVLSVLIPRDEDERRLFRIQQSFETYALTNPELAEHLKQGYTDLAALFTLLLGSTEAEGHQLLATSIGLATLVLTNTITPAQADNILATELA</sequence>
<dbReference type="GO" id="GO:0000976">
    <property type="term" value="F:transcription cis-regulatory region binding"/>
    <property type="evidence" value="ECO:0007669"/>
    <property type="project" value="TreeGrafter"/>
</dbReference>
<evidence type="ECO:0000259" key="6">
    <source>
        <dbReference type="PROSITE" id="PS50977"/>
    </source>
</evidence>
<feature type="domain" description="HTH tetR-type" evidence="6">
    <location>
        <begin position="21"/>
        <end position="81"/>
    </location>
</feature>
<evidence type="ECO:0000313" key="7">
    <source>
        <dbReference type="EMBL" id="TDC29230.1"/>
    </source>
</evidence>
<evidence type="ECO:0000256" key="5">
    <source>
        <dbReference type="PROSITE-ProRule" id="PRU00335"/>
    </source>
</evidence>
<dbReference type="PANTHER" id="PTHR30055">
    <property type="entry name" value="HTH-TYPE TRANSCRIPTIONAL REGULATOR RUTR"/>
    <property type="match status" value="1"/>
</dbReference>
<evidence type="ECO:0000256" key="1">
    <source>
        <dbReference type="ARBA" id="ARBA00022491"/>
    </source>
</evidence>
<dbReference type="OrthoDB" id="9816296at2"/>
<gene>
    <name evidence="7" type="ORF">E1261_16340</name>
</gene>
<feature type="DNA-binding region" description="H-T-H motif" evidence="5">
    <location>
        <begin position="44"/>
        <end position="63"/>
    </location>
</feature>
<keyword evidence="2" id="KW-0805">Transcription regulation</keyword>
<reference evidence="7 8" key="1">
    <citation type="submission" date="2019-03" db="EMBL/GenBank/DDBJ databases">
        <title>Draft genome sequences of novel Actinobacteria.</title>
        <authorList>
            <person name="Sahin N."/>
            <person name="Ay H."/>
            <person name="Saygin H."/>
        </authorList>
    </citation>
    <scope>NUCLEOTIDE SEQUENCE [LARGE SCALE GENOMIC DNA]</scope>
    <source>
        <strain evidence="7 8">JCM 30547</strain>
    </source>
</reference>
<dbReference type="Gene3D" id="1.10.357.10">
    <property type="entry name" value="Tetracycline Repressor, domain 2"/>
    <property type="match status" value="1"/>
</dbReference>
<organism evidence="7 8">
    <name type="scientific">Kribbella albertanoniae</name>
    <dbReference type="NCBI Taxonomy" id="1266829"/>
    <lineage>
        <taxon>Bacteria</taxon>
        <taxon>Bacillati</taxon>
        <taxon>Actinomycetota</taxon>
        <taxon>Actinomycetes</taxon>
        <taxon>Propionibacteriales</taxon>
        <taxon>Kribbellaceae</taxon>
        <taxon>Kribbella</taxon>
    </lineage>
</organism>
<evidence type="ECO:0000313" key="8">
    <source>
        <dbReference type="Proteomes" id="UP000295075"/>
    </source>
</evidence>
<dbReference type="EMBL" id="SMKA01000063">
    <property type="protein sequence ID" value="TDC29230.1"/>
    <property type="molecule type" value="Genomic_DNA"/>
</dbReference>
<dbReference type="InterPro" id="IPR036271">
    <property type="entry name" value="Tet_transcr_reg_TetR-rel_C_sf"/>
</dbReference>
<dbReference type="InterPro" id="IPR039538">
    <property type="entry name" value="BetI_C"/>
</dbReference>
<protein>
    <submittedName>
        <fullName evidence="7">TetR/AcrR family transcriptional regulator</fullName>
    </submittedName>
</protein>
<dbReference type="PROSITE" id="PS50977">
    <property type="entry name" value="HTH_TETR_2"/>
    <property type="match status" value="1"/>
</dbReference>
<dbReference type="Pfam" id="PF13977">
    <property type="entry name" value="TetR_C_6"/>
    <property type="match status" value="1"/>
</dbReference>
<dbReference type="InterPro" id="IPR050109">
    <property type="entry name" value="HTH-type_TetR-like_transc_reg"/>
</dbReference>
<dbReference type="Pfam" id="PF00440">
    <property type="entry name" value="TetR_N"/>
    <property type="match status" value="1"/>
</dbReference>
<dbReference type="GO" id="GO:0003700">
    <property type="term" value="F:DNA-binding transcription factor activity"/>
    <property type="evidence" value="ECO:0007669"/>
    <property type="project" value="TreeGrafter"/>
</dbReference>
<proteinExistence type="predicted"/>
<dbReference type="AlphaFoldDB" id="A0A4R4Q2N4"/>
<dbReference type="InterPro" id="IPR009057">
    <property type="entry name" value="Homeodomain-like_sf"/>
</dbReference>
<comment type="caution">
    <text evidence="7">The sequence shown here is derived from an EMBL/GenBank/DDBJ whole genome shotgun (WGS) entry which is preliminary data.</text>
</comment>
<dbReference type="SUPFAM" id="SSF48498">
    <property type="entry name" value="Tetracyclin repressor-like, C-terminal domain"/>
    <property type="match status" value="1"/>
</dbReference>
<accession>A0A4R4Q2N4</accession>
<keyword evidence="4" id="KW-0804">Transcription</keyword>
<keyword evidence="8" id="KW-1185">Reference proteome</keyword>